<organism evidence="6">
    <name type="scientific">Albugo laibachii Nc14</name>
    <dbReference type="NCBI Taxonomy" id="890382"/>
    <lineage>
        <taxon>Eukaryota</taxon>
        <taxon>Sar</taxon>
        <taxon>Stramenopiles</taxon>
        <taxon>Oomycota</taxon>
        <taxon>Peronosporomycetes</taxon>
        <taxon>Albuginales</taxon>
        <taxon>Albuginaceae</taxon>
        <taxon>Albugo</taxon>
    </lineage>
</organism>
<dbReference type="PRINTS" id="PR01443">
    <property type="entry name" value="TFIID30KDSUB"/>
</dbReference>
<evidence type="ECO:0000256" key="3">
    <source>
        <dbReference type="ARBA" id="ARBA00023163"/>
    </source>
</evidence>
<dbReference type="GO" id="GO:1990841">
    <property type="term" value="F:promoter-specific chromatin binding"/>
    <property type="evidence" value="ECO:0007669"/>
    <property type="project" value="TreeGrafter"/>
</dbReference>
<evidence type="ECO:0000313" key="6">
    <source>
        <dbReference type="EMBL" id="CCA22344.1"/>
    </source>
</evidence>
<proteinExistence type="inferred from homology"/>
<keyword evidence="2" id="KW-0805">Transcription regulation</keyword>
<reference evidence="6" key="2">
    <citation type="submission" date="2011-02" db="EMBL/GenBank/DDBJ databases">
        <authorList>
            <person name="MacLean D."/>
        </authorList>
    </citation>
    <scope>NUCLEOTIDE SEQUENCE</scope>
</reference>
<accession>F0WM17</accession>
<dbReference type="GO" id="GO:0003743">
    <property type="term" value="F:translation initiation factor activity"/>
    <property type="evidence" value="ECO:0007669"/>
    <property type="project" value="UniProtKB-KW"/>
</dbReference>
<protein>
    <submittedName>
        <fullName evidence="6">Transcription initiation factor TFIID subunit putati</fullName>
    </submittedName>
</protein>
<gene>
    <name evidence="6" type="primary">AlNc14C151G7528</name>
    <name evidence="6" type="ORF">ALNC14_084870</name>
</gene>
<dbReference type="InterPro" id="IPR003923">
    <property type="entry name" value="TAF10"/>
</dbReference>
<dbReference type="EMBL" id="FR824196">
    <property type="protein sequence ID" value="CCA22344.1"/>
    <property type="molecule type" value="Genomic_DNA"/>
</dbReference>
<dbReference type="GO" id="GO:0000124">
    <property type="term" value="C:SAGA complex"/>
    <property type="evidence" value="ECO:0007669"/>
    <property type="project" value="TreeGrafter"/>
</dbReference>
<keyword evidence="6" id="KW-0648">Protein biosynthesis</keyword>
<keyword evidence="6" id="KW-0396">Initiation factor</keyword>
<comment type="similarity">
    <text evidence="5">Belongs to the TAF10 family.</text>
</comment>
<dbReference type="Pfam" id="PF03540">
    <property type="entry name" value="TAF10"/>
    <property type="match status" value="1"/>
</dbReference>
<dbReference type="AlphaFoldDB" id="F0WM17"/>
<dbReference type="PANTHER" id="PTHR21242:SF0">
    <property type="entry name" value="TRANSCRIPTION INITIATION FACTOR TFIID SUBUNIT 10"/>
    <property type="match status" value="1"/>
</dbReference>
<dbReference type="HOGENOM" id="CLU_064104_4_1_1"/>
<keyword evidence="3" id="KW-0804">Transcription</keyword>
<reference evidence="6" key="1">
    <citation type="journal article" date="2011" name="PLoS Biol.">
        <title>Gene gain and loss during evolution of obligate parasitism in the white rust pathogen of Arabidopsis thaliana.</title>
        <authorList>
            <person name="Kemen E."/>
            <person name="Gardiner A."/>
            <person name="Schultz-Larsen T."/>
            <person name="Kemen A.C."/>
            <person name="Balmuth A.L."/>
            <person name="Robert-Seilaniantz A."/>
            <person name="Bailey K."/>
            <person name="Holub E."/>
            <person name="Studholme D.J."/>
            <person name="Maclean D."/>
            <person name="Jones J.D."/>
        </authorList>
    </citation>
    <scope>NUCLEOTIDE SEQUENCE</scope>
</reference>
<comment type="subcellular location">
    <subcellularLocation>
        <location evidence="1">Nucleus</location>
    </subcellularLocation>
</comment>
<name>F0WM17_9STRA</name>
<evidence type="ECO:0000256" key="5">
    <source>
        <dbReference type="ARBA" id="ARBA00025730"/>
    </source>
</evidence>
<dbReference type="PANTHER" id="PTHR21242">
    <property type="entry name" value="TRANSCRIPTION INITIATION FACTOR TFIID SUBUNIT 10"/>
    <property type="match status" value="1"/>
</dbReference>
<evidence type="ECO:0000256" key="4">
    <source>
        <dbReference type="ARBA" id="ARBA00023242"/>
    </source>
</evidence>
<dbReference type="GO" id="GO:0006367">
    <property type="term" value="P:transcription initiation at RNA polymerase II promoter"/>
    <property type="evidence" value="ECO:0007669"/>
    <property type="project" value="TreeGrafter"/>
</dbReference>
<sequence length="108" mass="12403">MQNLKQLADFLEVLNGYTPTVPEKLVEHYLHQIGFTSDDPRIIRMIALAAHKFLLDVMHDTMQYQRLRTENDTALKSSSAESSTAVLTTEDLIARYILQNVYRNASVY</sequence>
<keyword evidence="4" id="KW-0539">Nucleus</keyword>
<evidence type="ECO:0000256" key="1">
    <source>
        <dbReference type="ARBA" id="ARBA00004123"/>
    </source>
</evidence>
<dbReference type="GO" id="GO:0016251">
    <property type="term" value="F:RNA polymerase II general transcription initiation factor activity"/>
    <property type="evidence" value="ECO:0007669"/>
    <property type="project" value="TreeGrafter"/>
</dbReference>
<dbReference type="CDD" id="cd07982">
    <property type="entry name" value="HFD_TAF10"/>
    <property type="match status" value="1"/>
</dbReference>
<dbReference type="GO" id="GO:0005669">
    <property type="term" value="C:transcription factor TFIID complex"/>
    <property type="evidence" value="ECO:0007669"/>
    <property type="project" value="TreeGrafter"/>
</dbReference>
<evidence type="ECO:0000256" key="2">
    <source>
        <dbReference type="ARBA" id="ARBA00023015"/>
    </source>
</evidence>